<dbReference type="InterPro" id="IPR029058">
    <property type="entry name" value="AB_hydrolase_fold"/>
</dbReference>
<name>A0A198FHP9_9GAMM</name>
<reference evidence="3 4" key="1">
    <citation type="submission" date="2016-04" db="EMBL/GenBank/DDBJ databases">
        <title>ATOL: Assembling a taxonomically balanced genome-scale reconstruction of the evolutionary history of the Enterobacteriaceae.</title>
        <authorList>
            <person name="Plunkett G.III."/>
            <person name="Neeno-Eckwall E.C."/>
            <person name="Glasner J.D."/>
            <person name="Perna N.T."/>
        </authorList>
    </citation>
    <scope>NUCLEOTIDE SEQUENCE [LARGE SCALE GENOMIC DNA]</scope>
    <source>
        <strain evidence="3 4">ATCC 19692</strain>
    </source>
</reference>
<protein>
    <submittedName>
        <fullName evidence="3">Esterase</fullName>
        <ecNumber evidence="3">3.1.-.-</ecNumber>
    </submittedName>
</protein>
<dbReference type="OrthoDB" id="9808398at2"/>
<evidence type="ECO:0000256" key="1">
    <source>
        <dbReference type="ARBA" id="ARBA00022801"/>
    </source>
</evidence>
<dbReference type="PANTHER" id="PTHR46118">
    <property type="entry name" value="PROTEIN ABHD11"/>
    <property type="match status" value="1"/>
</dbReference>
<keyword evidence="4" id="KW-1185">Reference proteome</keyword>
<dbReference type="InterPro" id="IPR000073">
    <property type="entry name" value="AB_hydrolase_1"/>
</dbReference>
<dbReference type="AlphaFoldDB" id="A0A198FHP9"/>
<dbReference type="Pfam" id="PF00561">
    <property type="entry name" value="Abhydrolase_1"/>
    <property type="match status" value="1"/>
</dbReference>
<dbReference type="Gene3D" id="3.40.50.1820">
    <property type="entry name" value="alpha/beta hydrolase"/>
    <property type="match status" value="1"/>
</dbReference>
<dbReference type="EMBL" id="LXEN01000126">
    <property type="protein sequence ID" value="OAT24300.1"/>
    <property type="molecule type" value="Genomic_DNA"/>
</dbReference>
<proteinExistence type="predicted"/>
<feature type="domain" description="AB hydrolase-1" evidence="2">
    <location>
        <begin position="23"/>
        <end position="119"/>
    </location>
</feature>
<accession>A0A198FHP9</accession>
<dbReference type="NCBIfam" id="NF007954">
    <property type="entry name" value="PRK10673.1"/>
    <property type="match status" value="1"/>
</dbReference>
<dbReference type="PRINTS" id="PR00111">
    <property type="entry name" value="ABHYDROLASE"/>
</dbReference>
<evidence type="ECO:0000313" key="3">
    <source>
        <dbReference type="EMBL" id="OAT24300.1"/>
    </source>
</evidence>
<keyword evidence="1 3" id="KW-0378">Hydrolase</keyword>
<dbReference type="RefSeq" id="WP_066751702.1">
    <property type="nucleotide sequence ID" value="NZ_LXEN01000126.1"/>
</dbReference>
<evidence type="ECO:0000313" key="4">
    <source>
        <dbReference type="Proteomes" id="UP000094023"/>
    </source>
</evidence>
<gene>
    <name evidence="3" type="ORF">M983_2604</name>
</gene>
<dbReference type="GO" id="GO:0016787">
    <property type="term" value="F:hydrolase activity"/>
    <property type="evidence" value="ECO:0007669"/>
    <property type="project" value="UniProtKB-KW"/>
</dbReference>
<sequence>MKLNTLLNYQLHQPEIISASKDPIVLIHGLFGDLHNLGVLGRDLRQDHIVVQIDVRNHGHSPHSDTMSYQDMAQDVLTLLDNLNIPNAIIIGHSMGGKIAMAMTALAPERLDRLVVIDMAPVAYHEHRHKQIFAALEAVTQAGVTQRQDATKIMSNYIKEAGVISFLLKSFKNGGWLFNLPILKRAYSDIIGWQDVPAWSHPILFIRGGLSPYIIDEYRDNIARQFPLATAFVVANTGHWVHSEKPETVIKIIRRFLDKSFS</sequence>
<dbReference type="EC" id="3.1.-.-" evidence="3"/>
<dbReference type="SUPFAM" id="SSF53474">
    <property type="entry name" value="alpha/beta-Hydrolases"/>
    <property type="match status" value="1"/>
</dbReference>
<dbReference type="PATRIC" id="fig|1354337.4.peg.2668"/>
<evidence type="ECO:0000259" key="2">
    <source>
        <dbReference type="Pfam" id="PF00561"/>
    </source>
</evidence>
<organism evidence="3 4">
    <name type="scientific">Proteus myxofaciens ATCC 19692</name>
    <dbReference type="NCBI Taxonomy" id="1354337"/>
    <lineage>
        <taxon>Bacteria</taxon>
        <taxon>Pseudomonadati</taxon>
        <taxon>Pseudomonadota</taxon>
        <taxon>Gammaproteobacteria</taxon>
        <taxon>Enterobacterales</taxon>
        <taxon>Morganellaceae</taxon>
        <taxon>Proteus</taxon>
    </lineage>
</organism>
<dbReference type="STRING" id="1354337.M983_2604"/>
<comment type="caution">
    <text evidence="3">The sequence shown here is derived from an EMBL/GenBank/DDBJ whole genome shotgun (WGS) entry which is preliminary data.</text>
</comment>
<dbReference type="PANTHER" id="PTHR46118:SF4">
    <property type="entry name" value="PROTEIN ABHD11"/>
    <property type="match status" value="1"/>
</dbReference>
<dbReference type="Proteomes" id="UP000094023">
    <property type="component" value="Unassembled WGS sequence"/>
</dbReference>